<evidence type="ECO:0000256" key="1">
    <source>
        <dbReference type="SAM" id="Phobius"/>
    </source>
</evidence>
<accession>A0A830ZF58</accession>
<keyword evidence="1" id="KW-0812">Transmembrane</keyword>
<reference evidence="2 3" key="1">
    <citation type="submission" date="2017-01" db="EMBL/GenBank/DDBJ databases">
        <authorList>
            <person name="Cao J.-M."/>
        </authorList>
    </citation>
    <scope>NUCLEOTIDE SEQUENCE [LARGE SCALE GENOMIC DNA]</scope>
    <source>
        <strain evidence="2 3">888-76</strain>
        <plasmid evidence="2 3">p888-76-1</plasmid>
    </source>
</reference>
<keyword evidence="1" id="KW-0472">Membrane</keyword>
<gene>
    <name evidence="2" type="ORF">BWI95_22275</name>
</gene>
<dbReference type="RefSeq" id="WP_054804362.1">
    <property type="nucleotide sequence ID" value="NZ_CP019446.1"/>
</dbReference>
<evidence type="ECO:0000313" key="3">
    <source>
        <dbReference type="Proteomes" id="UP000187148"/>
    </source>
</evidence>
<name>A0A830ZF58_9ENTR</name>
<geneLocation type="plasmid" evidence="2 3">
    <name>p888-76-1</name>
</geneLocation>
<evidence type="ECO:0000313" key="2">
    <source>
        <dbReference type="EMBL" id="APZ07779.1"/>
    </source>
</evidence>
<dbReference type="AlphaFoldDB" id="A0A830ZF58"/>
<organism evidence="2 3">
    <name type="scientific">Kosakonia cowanii JCM 10956 = DSM 18146</name>
    <dbReference type="NCBI Taxonomy" id="1300165"/>
    <lineage>
        <taxon>Bacteria</taxon>
        <taxon>Pseudomonadati</taxon>
        <taxon>Pseudomonadota</taxon>
        <taxon>Gammaproteobacteria</taxon>
        <taxon>Enterobacterales</taxon>
        <taxon>Enterobacteriaceae</taxon>
        <taxon>Kosakonia</taxon>
    </lineage>
</organism>
<keyword evidence="3" id="KW-1185">Reference proteome</keyword>
<protein>
    <submittedName>
        <fullName evidence="2">Uncharacterized protein</fullName>
    </submittedName>
</protein>
<keyword evidence="2" id="KW-0614">Plasmid</keyword>
<dbReference type="Proteomes" id="UP000187148">
    <property type="component" value="Plasmid p888-76-1"/>
</dbReference>
<keyword evidence="1" id="KW-1133">Transmembrane helix</keyword>
<dbReference type="KEGG" id="kco:BWI95_22275"/>
<proteinExistence type="predicted"/>
<feature type="transmembrane region" description="Helical" evidence="1">
    <location>
        <begin position="32"/>
        <end position="51"/>
    </location>
</feature>
<dbReference type="EMBL" id="CP019446">
    <property type="protein sequence ID" value="APZ07779.1"/>
    <property type="molecule type" value="Genomic_DNA"/>
</dbReference>
<sequence>MRILFLVGMTVIAAISLLQLQAAGADVNFQRPLIMWGIFMAGYSVLYYFCVIKGRTVKQWRYGTPVEASKNETLTDLSTAIYLWQEGGLSSMLRMLESLEHALDDAGYALTSETGQLPGTLSMQSMPFADRQQIAAALVRAREQYWAPAQTEEMVTDIVRQSQKSGYGERMLEELLESLRKRGWRLQRVATPGKTTTPMFWQLMLDVEAGEGVPYASISRALGRIGSTWREDRSLFAVEAQTVTGGFEHSGIAGNDASPVRWSVTTRLCTGGAGFFPQTGMMALPPALQEIKDAAPAPGRFVARIIVQGTAQDDRGTMANLLQKAVFKMNCGSAEDVEVNGDTGYGFTAHVPDAMYKTA</sequence>